<evidence type="ECO:0000313" key="7">
    <source>
        <dbReference type="EMBL" id="CAB4199768.1"/>
    </source>
</evidence>
<dbReference type="EMBL" id="LR797060">
    <property type="protein sequence ID" value="CAB4183728.1"/>
    <property type="molecule type" value="Genomic_DNA"/>
</dbReference>
<evidence type="ECO:0000313" key="10">
    <source>
        <dbReference type="EMBL" id="CAB5229152.1"/>
    </source>
</evidence>
<dbReference type="EMBL" id="LR798397">
    <property type="protein sequence ID" value="CAB5229152.1"/>
    <property type="molecule type" value="Genomic_DNA"/>
</dbReference>
<dbReference type="EMBL" id="LR797307">
    <property type="protein sequence ID" value="CAB4199768.1"/>
    <property type="molecule type" value="Genomic_DNA"/>
</dbReference>
<dbReference type="EMBL" id="LR797405">
    <property type="protein sequence ID" value="CAB4214619.1"/>
    <property type="molecule type" value="Genomic_DNA"/>
</dbReference>
<dbReference type="EMBL" id="LR796470">
    <property type="protein sequence ID" value="CAB4146435.1"/>
    <property type="molecule type" value="Genomic_DNA"/>
</dbReference>
<evidence type="ECO:0008006" key="11">
    <source>
        <dbReference type="Google" id="ProtNLM"/>
    </source>
</evidence>
<name>A0A6J5SJZ8_9CAUD</name>
<dbReference type="SUPFAM" id="SSF56925">
    <property type="entry name" value="OMPA-like"/>
    <property type="match status" value="1"/>
</dbReference>
<dbReference type="EMBL" id="LR796953">
    <property type="protein sequence ID" value="CAB4177553.1"/>
    <property type="molecule type" value="Genomic_DNA"/>
</dbReference>
<evidence type="ECO:0000313" key="1">
    <source>
        <dbReference type="EMBL" id="CAB4146435.1"/>
    </source>
</evidence>
<evidence type="ECO:0000313" key="8">
    <source>
        <dbReference type="EMBL" id="CAB4214619.1"/>
    </source>
</evidence>
<dbReference type="EMBL" id="LR797463">
    <property type="protein sequence ID" value="CAB4218727.1"/>
    <property type="molecule type" value="Genomic_DNA"/>
</dbReference>
<evidence type="ECO:0000313" key="4">
    <source>
        <dbReference type="EMBL" id="CAB4177553.1"/>
    </source>
</evidence>
<dbReference type="InterPro" id="IPR011250">
    <property type="entry name" value="OMP/PagP_B-barrel"/>
</dbReference>
<proteinExistence type="predicted"/>
<evidence type="ECO:0000313" key="2">
    <source>
        <dbReference type="EMBL" id="CAB4164636.1"/>
    </source>
</evidence>
<dbReference type="EMBL" id="LR797102">
    <property type="protein sequence ID" value="CAB4187386.1"/>
    <property type="molecule type" value="Genomic_DNA"/>
</dbReference>
<dbReference type="EMBL" id="LR796881">
    <property type="protein sequence ID" value="CAB4172361.1"/>
    <property type="molecule type" value="Genomic_DNA"/>
</dbReference>
<gene>
    <name evidence="4" type="ORF">UFOVP1006_11</name>
    <name evidence="5" type="ORF">UFOVP1096_9</name>
    <name evidence="6" type="ORF">UFOVP1157_18</name>
    <name evidence="7" type="ORF">UFOVP1347_8</name>
    <name evidence="8" type="ORF">UFOVP1455_60</name>
    <name evidence="10" type="ORF">UFOVP1543_60</name>
    <name evidence="9" type="ORF">UFOVP1606_42</name>
    <name evidence="1" type="ORF">UFOVP497_17</name>
    <name evidence="2" type="ORF">UFOVP834_53</name>
    <name evidence="3" type="ORF">UFOVP922_18</name>
</gene>
<protein>
    <recommendedName>
        <fullName evidence="11">Outer membrane protein beta-barrel</fullName>
    </recommendedName>
</protein>
<evidence type="ECO:0000313" key="6">
    <source>
        <dbReference type="EMBL" id="CAB4187386.1"/>
    </source>
</evidence>
<sequence length="175" mass="17913">MRYAAALAVILASTPALGADKGAPATFTDIMAIKAASPARCYVETSVAGTFLRTDRVASYGIGGGCDATLANLVIGGGLRGDWTDGAGIAVGSVFAKLGIAINNGAVVYGLAEWKVPEWRIKDAGQLGLGGGAELSLNIINPNLSVFSEGTWAASKFGTATKDDVNARVGLRYKF</sequence>
<evidence type="ECO:0000313" key="5">
    <source>
        <dbReference type="EMBL" id="CAB4183728.1"/>
    </source>
</evidence>
<organism evidence="8">
    <name type="scientific">uncultured Caudovirales phage</name>
    <dbReference type="NCBI Taxonomy" id="2100421"/>
    <lineage>
        <taxon>Viruses</taxon>
        <taxon>Duplodnaviria</taxon>
        <taxon>Heunggongvirae</taxon>
        <taxon>Uroviricota</taxon>
        <taxon>Caudoviricetes</taxon>
        <taxon>Peduoviridae</taxon>
        <taxon>Maltschvirus</taxon>
        <taxon>Maltschvirus maltsch</taxon>
    </lineage>
</organism>
<evidence type="ECO:0000313" key="9">
    <source>
        <dbReference type="EMBL" id="CAB4218727.1"/>
    </source>
</evidence>
<dbReference type="EMBL" id="LR796763">
    <property type="protein sequence ID" value="CAB4164636.1"/>
    <property type="molecule type" value="Genomic_DNA"/>
</dbReference>
<accession>A0A6J5SJZ8</accession>
<evidence type="ECO:0000313" key="3">
    <source>
        <dbReference type="EMBL" id="CAB4172361.1"/>
    </source>
</evidence>
<reference evidence="8" key="1">
    <citation type="submission" date="2020-05" db="EMBL/GenBank/DDBJ databases">
        <authorList>
            <person name="Chiriac C."/>
            <person name="Salcher M."/>
            <person name="Ghai R."/>
            <person name="Kavagutti S V."/>
        </authorList>
    </citation>
    <scope>NUCLEOTIDE SEQUENCE</scope>
</reference>